<keyword evidence="2 8" id="KW-0479">Metal-binding</keyword>
<name>A0A9N9B9J2_9GLOM</name>
<evidence type="ECO:0000259" key="11">
    <source>
        <dbReference type="PROSITE" id="PS51319"/>
    </source>
</evidence>
<feature type="compositionally biased region" description="Basic and acidic residues" evidence="9">
    <location>
        <begin position="153"/>
        <end position="162"/>
    </location>
</feature>
<dbReference type="SMART" id="SM00440">
    <property type="entry name" value="ZnF_C2C2"/>
    <property type="match status" value="1"/>
</dbReference>
<proteinExistence type="inferred from homology"/>
<dbReference type="Gene3D" id="1.10.472.30">
    <property type="entry name" value="Transcription elongation factor S-II, central domain"/>
    <property type="match status" value="1"/>
</dbReference>
<evidence type="ECO:0000259" key="10">
    <source>
        <dbReference type="PROSITE" id="PS51133"/>
    </source>
</evidence>
<dbReference type="InterPro" id="IPR035100">
    <property type="entry name" value="TF_IIS-typ"/>
</dbReference>
<feature type="domain" description="TFIIS central" evidence="12">
    <location>
        <begin position="176"/>
        <end position="291"/>
    </location>
</feature>
<dbReference type="OrthoDB" id="44867at2759"/>
<evidence type="ECO:0000256" key="1">
    <source>
        <dbReference type="ARBA" id="ARBA00004123"/>
    </source>
</evidence>
<protein>
    <recommendedName>
        <fullName evidence="8">Transcription elongation factor</fullName>
    </recommendedName>
</protein>
<dbReference type="InterPro" id="IPR036575">
    <property type="entry name" value="TFIIS_cen_dom_sf"/>
</dbReference>
<evidence type="ECO:0000256" key="9">
    <source>
        <dbReference type="SAM" id="MobiDB-lite"/>
    </source>
</evidence>
<dbReference type="Gene3D" id="2.20.25.10">
    <property type="match status" value="1"/>
</dbReference>
<dbReference type="SUPFAM" id="SSF57783">
    <property type="entry name" value="Zinc beta-ribbon"/>
    <property type="match status" value="1"/>
</dbReference>
<dbReference type="PANTHER" id="PTHR11477">
    <property type="entry name" value="TRANSCRIPTION FACTOR S-II ZINC FINGER DOMAIN-CONTAINING PROTEIN"/>
    <property type="match status" value="1"/>
</dbReference>
<evidence type="ECO:0000256" key="2">
    <source>
        <dbReference type="ARBA" id="ARBA00022723"/>
    </source>
</evidence>
<evidence type="ECO:0000256" key="3">
    <source>
        <dbReference type="ARBA" id="ARBA00022771"/>
    </source>
</evidence>
<keyword evidence="8" id="KW-0804">Transcription</keyword>
<dbReference type="Pfam" id="PF07500">
    <property type="entry name" value="TFIIS_M"/>
    <property type="match status" value="1"/>
</dbReference>
<dbReference type="GO" id="GO:0000977">
    <property type="term" value="F:RNA polymerase II transcription regulatory region sequence-specific DNA binding"/>
    <property type="evidence" value="ECO:0007669"/>
    <property type="project" value="TreeGrafter"/>
</dbReference>
<dbReference type="InterPro" id="IPR001222">
    <property type="entry name" value="Znf_TFIIS"/>
</dbReference>
<comment type="caution">
    <text evidence="13">The sequence shown here is derived from an EMBL/GenBank/DDBJ whole genome shotgun (WGS) entry which is preliminary data.</text>
</comment>
<evidence type="ECO:0000256" key="4">
    <source>
        <dbReference type="ARBA" id="ARBA00022833"/>
    </source>
</evidence>
<dbReference type="FunFam" id="1.10.472.30:FF:000003">
    <property type="entry name" value="Transcription elongation factor S-II"/>
    <property type="match status" value="1"/>
</dbReference>
<dbReference type="Proteomes" id="UP000789572">
    <property type="component" value="Unassembled WGS sequence"/>
</dbReference>
<dbReference type="GO" id="GO:0031440">
    <property type="term" value="P:regulation of mRNA 3'-end processing"/>
    <property type="evidence" value="ECO:0007669"/>
    <property type="project" value="TreeGrafter"/>
</dbReference>
<reference evidence="13" key="1">
    <citation type="submission" date="2021-06" db="EMBL/GenBank/DDBJ databases">
        <authorList>
            <person name="Kallberg Y."/>
            <person name="Tangrot J."/>
            <person name="Rosling A."/>
        </authorList>
    </citation>
    <scope>NUCLEOTIDE SEQUENCE</scope>
    <source>
        <strain evidence="13">IA702</strain>
    </source>
</reference>
<gene>
    <name evidence="13" type="ORF">POCULU_LOCUS5381</name>
</gene>
<dbReference type="SUPFAM" id="SSF47676">
    <property type="entry name" value="Conserved domain common to transcription factors TFIIS, elongin A, CRSP70"/>
    <property type="match status" value="1"/>
</dbReference>
<comment type="function">
    <text evidence="8">Necessary for efficient RNA polymerase II transcription elongation past template-encoded arresting sites.</text>
</comment>
<dbReference type="GO" id="GO:0005634">
    <property type="term" value="C:nucleus"/>
    <property type="evidence" value="ECO:0007669"/>
    <property type="project" value="UniProtKB-SubCell"/>
</dbReference>
<keyword evidence="4 8" id="KW-0862">Zinc</keyword>
<dbReference type="EMBL" id="CAJVPJ010000816">
    <property type="protein sequence ID" value="CAG8558334.1"/>
    <property type="molecule type" value="Genomic_DNA"/>
</dbReference>
<dbReference type="InterPro" id="IPR003617">
    <property type="entry name" value="TFIIS/CRSP70_N_sub"/>
</dbReference>
<dbReference type="SMART" id="SM00509">
    <property type="entry name" value="TFS2N"/>
    <property type="match status" value="1"/>
</dbReference>
<dbReference type="PROSITE" id="PS00466">
    <property type="entry name" value="ZF_TFIIS_1"/>
    <property type="match status" value="1"/>
</dbReference>
<evidence type="ECO:0000256" key="8">
    <source>
        <dbReference type="RuleBase" id="RU368078"/>
    </source>
</evidence>
<dbReference type="PIRSF" id="PIRSF006704">
    <property type="entry name" value="TF_IIS"/>
    <property type="match status" value="1"/>
</dbReference>
<dbReference type="Pfam" id="PF08711">
    <property type="entry name" value="Med26"/>
    <property type="match status" value="1"/>
</dbReference>
<evidence type="ECO:0000256" key="5">
    <source>
        <dbReference type="ARBA" id="ARBA00023242"/>
    </source>
</evidence>
<dbReference type="GO" id="GO:0008270">
    <property type="term" value="F:zinc ion binding"/>
    <property type="evidence" value="ECO:0007669"/>
    <property type="project" value="UniProtKB-UniRule"/>
</dbReference>
<dbReference type="PROSITE" id="PS51133">
    <property type="entry name" value="ZF_TFIIS_2"/>
    <property type="match status" value="1"/>
</dbReference>
<feature type="domain" description="TFIIS-type" evidence="10">
    <location>
        <begin position="294"/>
        <end position="334"/>
    </location>
</feature>
<sequence>MNTDEVLRLKKSLEKATQEARLSSTLELLQRLKENVKPTKELLRKTEIGLLVSKQKSHKNADIARLAKEIIAKWKKEIGNEGRSSAVESNGYSDRVVNSKISPKSLSRSSTPKASIDSNSRPAVPSNDSDIIRGENAQYSISSPTTPIPDTPSSDREGDRNIITDNISGPFVGDSRRDRCIELLYNAMAFDSSNDSKTILERAIKIEKTVLDQFGGKQEKEYRDKLRSLILNLKDKKNPELRASVVSGELPVTKFCTMSKEDMASEEKKARDRAIRQIKLFESRGAGPSLAETDAFRCGKCGNRKCTYYQMQTRSADEPMTTFVTCTICNNRWK</sequence>
<dbReference type="SUPFAM" id="SSF46942">
    <property type="entry name" value="Elongation factor TFIIS domain 2"/>
    <property type="match status" value="1"/>
</dbReference>
<dbReference type="Gene3D" id="1.20.930.10">
    <property type="entry name" value="Conserved domain common to transcription factors TFIIS, elongin A, CRSP70"/>
    <property type="match status" value="1"/>
</dbReference>
<evidence type="ECO:0000313" key="14">
    <source>
        <dbReference type="Proteomes" id="UP000789572"/>
    </source>
</evidence>
<keyword evidence="3 6" id="KW-0863">Zinc-finger</keyword>
<comment type="similarity">
    <text evidence="8">Belongs to the TFS-II family.</text>
</comment>
<dbReference type="InterPro" id="IPR035441">
    <property type="entry name" value="TFIIS/LEDGF_dom_sf"/>
</dbReference>
<dbReference type="PROSITE" id="PS51319">
    <property type="entry name" value="TFIIS_N"/>
    <property type="match status" value="1"/>
</dbReference>
<feature type="compositionally biased region" description="Polar residues" evidence="9">
    <location>
        <begin position="116"/>
        <end position="129"/>
    </location>
</feature>
<evidence type="ECO:0000259" key="12">
    <source>
        <dbReference type="PROSITE" id="PS51321"/>
    </source>
</evidence>
<feature type="domain" description="TFIIS N-terminal" evidence="11">
    <location>
        <begin position="4"/>
        <end position="81"/>
    </location>
</feature>
<evidence type="ECO:0000313" key="13">
    <source>
        <dbReference type="EMBL" id="CAG8558334.1"/>
    </source>
</evidence>
<evidence type="ECO:0000256" key="7">
    <source>
        <dbReference type="PROSITE-ProRule" id="PRU00649"/>
    </source>
</evidence>
<comment type="subcellular location">
    <subcellularLocation>
        <location evidence="1 7 8">Nucleus</location>
    </subcellularLocation>
</comment>
<dbReference type="FunFam" id="2.20.25.10:FF:000001">
    <property type="entry name" value="Probable Transcription elongation factor S-II"/>
    <property type="match status" value="1"/>
</dbReference>
<feature type="compositionally biased region" description="Low complexity" evidence="9">
    <location>
        <begin position="99"/>
        <end position="113"/>
    </location>
</feature>
<dbReference type="GO" id="GO:0006362">
    <property type="term" value="P:transcription elongation by RNA polymerase I"/>
    <property type="evidence" value="ECO:0007669"/>
    <property type="project" value="TreeGrafter"/>
</dbReference>
<feature type="region of interest" description="Disordered" evidence="9">
    <location>
        <begin position="98"/>
        <end position="167"/>
    </location>
</feature>
<keyword evidence="5 7" id="KW-0539">Nucleus</keyword>
<dbReference type="InterPro" id="IPR003618">
    <property type="entry name" value="TFIIS_cen_dom"/>
</dbReference>
<evidence type="ECO:0000256" key="6">
    <source>
        <dbReference type="PROSITE-ProRule" id="PRU00472"/>
    </source>
</evidence>
<dbReference type="InterPro" id="IPR017923">
    <property type="entry name" value="TFIIS_N"/>
</dbReference>
<dbReference type="GO" id="GO:0031564">
    <property type="term" value="P:transcription antitermination"/>
    <property type="evidence" value="ECO:0007669"/>
    <property type="project" value="TreeGrafter"/>
</dbReference>
<dbReference type="AlphaFoldDB" id="A0A9N9B9J2"/>
<dbReference type="NCBIfam" id="TIGR01385">
    <property type="entry name" value="TFSII"/>
    <property type="match status" value="1"/>
</dbReference>
<accession>A0A9N9B9J2</accession>
<organism evidence="13 14">
    <name type="scientific">Paraglomus occultum</name>
    <dbReference type="NCBI Taxonomy" id="144539"/>
    <lineage>
        <taxon>Eukaryota</taxon>
        <taxon>Fungi</taxon>
        <taxon>Fungi incertae sedis</taxon>
        <taxon>Mucoromycota</taxon>
        <taxon>Glomeromycotina</taxon>
        <taxon>Glomeromycetes</taxon>
        <taxon>Paraglomerales</taxon>
        <taxon>Paraglomeraceae</taxon>
        <taxon>Paraglomus</taxon>
    </lineage>
</organism>
<dbReference type="GO" id="GO:0006368">
    <property type="term" value="P:transcription elongation by RNA polymerase II"/>
    <property type="evidence" value="ECO:0007669"/>
    <property type="project" value="InterPro"/>
</dbReference>
<dbReference type="PROSITE" id="PS51321">
    <property type="entry name" value="TFIIS_CENTRAL"/>
    <property type="match status" value="1"/>
</dbReference>
<dbReference type="Pfam" id="PF01096">
    <property type="entry name" value="Zn_ribbon_TFIIS"/>
    <property type="match status" value="1"/>
</dbReference>
<dbReference type="InterPro" id="IPR006289">
    <property type="entry name" value="TFSII"/>
</dbReference>
<dbReference type="CDD" id="cd00183">
    <property type="entry name" value="TFIIS_I"/>
    <property type="match status" value="1"/>
</dbReference>
<dbReference type="CDD" id="cd13749">
    <property type="entry name" value="Zn-ribbon_TFIIS"/>
    <property type="match status" value="1"/>
</dbReference>
<dbReference type="GO" id="GO:0001139">
    <property type="term" value="F:RNA polymerase II complex recruiting activity"/>
    <property type="evidence" value="ECO:0007669"/>
    <property type="project" value="TreeGrafter"/>
</dbReference>
<keyword evidence="14" id="KW-1185">Reference proteome</keyword>
<dbReference type="SMART" id="SM00510">
    <property type="entry name" value="TFS2M"/>
    <property type="match status" value="1"/>
</dbReference>
<keyword evidence="8" id="KW-0238">DNA-binding</keyword>
<keyword evidence="8" id="KW-0805">Transcription regulation</keyword>
<feature type="non-terminal residue" evidence="13">
    <location>
        <position position="334"/>
    </location>
</feature>
<dbReference type="PANTHER" id="PTHR11477:SF0">
    <property type="entry name" value="IP08861P-RELATED"/>
    <property type="match status" value="1"/>
</dbReference>